<keyword evidence="2" id="KW-1133">Transmembrane helix</keyword>
<feature type="transmembrane region" description="Helical" evidence="2">
    <location>
        <begin position="333"/>
        <end position="354"/>
    </location>
</feature>
<dbReference type="Gene3D" id="3.40.50.300">
    <property type="entry name" value="P-loop containing nucleotide triphosphate hydrolases"/>
    <property type="match status" value="2"/>
</dbReference>
<evidence type="ECO:0000313" key="5">
    <source>
        <dbReference type="Proteomes" id="UP000308978"/>
    </source>
</evidence>
<evidence type="ECO:0000256" key="2">
    <source>
        <dbReference type="SAM" id="Phobius"/>
    </source>
</evidence>
<feature type="transmembrane region" description="Helical" evidence="2">
    <location>
        <begin position="366"/>
        <end position="387"/>
    </location>
</feature>
<keyword evidence="2" id="KW-0472">Membrane</keyword>
<keyword evidence="1" id="KW-0175">Coiled coil</keyword>
<feature type="domain" description="YhaN AAA" evidence="3">
    <location>
        <begin position="9"/>
        <end position="184"/>
    </location>
</feature>
<evidence type="ECO:0000259" key="3">
    <source>
        <dbReference type="Pfam" id="PF13514"/>
    </source>
</evidence>
<dbReference type="Pfam" id="PF13514">
    <property type="entry name" value="AAA_27"/>
    <property type="match status" value="1"/>
</dbReference>
<keyword evidence="4" id="KW-0547">Nucleotide-binding</keyword>
<dbReference type="InterPro" id="IPR027417">
    <property type="entry name" value="P-loop_NTPase"/>
</dbReference>
<evidence type="ECO:0000256" key="1">
    <source>
        <dbReference type="SAM" id="Coils"/>
    </source>
</evidence>
<dbReference type="PANTHER" id="PTHR41259">
    <property type="entry name" value="DOUBLE-STRAND BREAK REPAIR RAD50 ATPASE, PUTATIVE-RELATED"/>
    <property type="match status" value="1"/>
</dbReference>
<dbReference type="AlphaFoldDB" id="A0A4S4FZJ5"/>
<evidence type="ECO:0000313" key="4">
    <source>
        <dbReference type="EMBL" id="THG36560.1"/>
    </source>
</evidence>
<name>A0A4S4FZJ5_9ACTN</name>
<dbReference type="EMBL" id="SSTJ01000014">
    <property type="protein sequence ID" value="THG36560.1"/>
    <property type="molecule type" value="Genomic_DNA"/>
</dbReference>
<feature type="coiled-coil region" evidence="1">
    <location>
        <begin position="198"/>
        <end position="263"/>
    </location>
</feature>
<comment type="caution">
    <text evidence="4">The sequence shown here is derived from an EMBL/GenBank/DDBJ whole genome shotgun (WGS) entry which is preliminary data.</text>
</comment>
<reference evidence="4 5" key="1">
    <citation type="submission" date="2019-04" db="EMBL/GenBank/DDBJ databases">
        <title>Microbes associate with the intestines of laboratory mice.</title>
        <authorList>
            <person name="Navarre W."/>
            <person name="Wong E."/>
            <person name="Huang K.C."/>
            <person name="Tropini C."/>
            <person name="Ng K."/>
            <person name="Yu B."/>
        </authorList>
    </citation>
    <scope>NUCLEOTIDE SEQUENCE [LARGE SCALE GENOMIC DNA]</scope>
    <source>
        <strain evidence="4 5">NM80_B27</strain>
    </source>
</reference>
<dbReference type="GO" id="GO:0005524">
    <property type="term" value="F:ATP binding"/>
    <property type="evidence" value="ECO:0007669"/>
    <property type="project" value="UniProtKB-KW"/>
</dbReference>
<dbReference type="SUPFAM" id="SSF52540">
    <property type="entry name" value="P-loop containing nucleoside triphosphate hydrolases"/>
    <property type="match status" value="1"/>
</dbReference>
<protein>
    <submittedName>
        <fullName evidence="4">Sugar ABC transporter ATP-binding protein</fullName>
    </submittedName>
</protein>
<keyword evidence="2" id="KW-0812">Transmembrane</keyword>
<accession>A0A4S4FZJ5</accession>
<dbReference type="Proteomes" id="UP000308978">
    <property type="component" value="Unassembled WGS sequence"/>
</dbReference>
<dbReference type="PANTHER" id="PTHR41259:SF1">
    <property type="entry name" value="DOUBLE-STRAND BREAK REPAIR RAD50 ATPASE, PUTATIVE-RELATED"/>
    <property type="match status" value="1"/>
</dbReference>
<keyword evidence="4" id="KW-0067">ATP-binding</keyword>
<gene>
    <name evidence="4" type="ORF">E5986_09515</name>
</gene>
<sequence length="724" mass="79637">MSGPRVFLEYLRLGHFGTFHNYTVGPFGSQLNVVLGANESGKTTLASLVGGILFGWGKGSLARNDYRPEYGDRSGALLFSDGRTLAREGEDAPVTGAVELMEDIDKDTFHTMFSLDSDELRSLRNSTDTTAKLLTASTGTASSPAAALARLNTQLESFTAPEGECSIPHLIERRNALREQQQIASDQADRWRAHDRELHGLTEEREAMAERVEESRRLVESLAAAKAAVCSLDAERTKLTAEIERLNVSRNEATAALEEHERGLDERLVRMTGNEDRSLRDRLDVLAAQQQRLAHATDVARTNYTSSAAVYEALLETVNEEEDRRNQQAEHRIQVAFCVVVPAVLFLLGVPLFIEGRATASLSYMAIGFLLSVFAFIMVVAGFALLFRPDKAGSARKQRFEDAQWVMVQDAKKMEACQAEESQFATRVAHELADEGLLRAEGSLRQARVLLDEARDARSAMALCRQRQQAAIARAAQVSDRLGEIAAERAAALEQAGLPPDASQVDVDGEYDRRLRQRAGLLEAFEEMNRRAGELEAVLSQAARSTEFDRCKIEVQQVCTRLDEAKTDFGRLLLAKRMLEAALATWEATQQPEVYAQASRLLALMTEGRWVEVSLTSEGALQVTDAAGIVRPPAHLSLGTCQQLYLSLRIALLSSAATVGRSIPVLADDILVNFDDRRRLGAARALVELSQHRQVILFTGHENVARALKKAAKQASSPAVLIEL</sequence>
<dbReference type="RefSeq" id="WP_136435398.1">
    <property type="nucleotide sequence ID" value="NZ_SSTJ01000014.1"/>
</dbReference>
<organism evidence="4 5">
    <name type="scientific">Adlercreutzia caecimuris</name>
    <dbReference type="NCBI Taxonomy" id="671266"/>
    <lineage>
        <taxon>Bacteria</taxon>
        <taxon>Bacillati</taxon>
        <taxon>Actinomycetota</taxon>
        <taxon>Coriobacteriia</taxon>
        <taxon>Eggerthellales</taxon>
        <taxon>Eggerthellaceae</taxon>
        <taxon>Adlercreutzia</taxon>
    </lineage>
</organism>
<dbReference type="InterPro" id="IPR038734">
    <property type="entry name" value="YhaN_AAA"/>
</dbReference>
<proteinExistence type="predicted"/>